<comment type="caution">
    <text evidence="2">The sequence shown here is derived from an EMBL/GenBank/DDBJ whole genome shotgun (WGS) entry which is preliminary data.</text>
</comment>
<sequence length="268" mass="29788">MSVFLGHRRNIDRVDDGTKNKTLRQLFRTRSLASHTQVLSEPCNKVTHNTALPFELSYPPAMLFNNLRKMAAGLDSFIPGRAGGEGHKRRLPSRLGRGEKGVRRKGGQQVPRALYPTHLSRSKCSSPVPPNAPIYWQRSCECAVMLQMIRNRIVRPSSRSFPVHSLYISDTQGRTRWEGRSPSLCPADHSAGISHSRPRLTAARGCSCRYVSLSGSLAPLVISFYDMLLSSPYSICHLVISASLWVSTSERNGGHHSVTPRSPSERSE</sequence>
<feature type="region of interest" description="Disordered" evidence="1">
    <location>
        <begin position="81"/>
        <end position="109"/>
    </location>
</feature>
<evidence type="ECO:0000313" key="2">
    <source>
        <dbReference type="EMBL" id="KAJ0195815.1"/>
    </source>
</evidence>
<accession>A0A9R1UXJ7</accession>
<organism evidence="2 3">
    <name type="scientific">Lactuca sativa</name>
    <name type="common">Garden lettuce</name>
    <dbReference type="NCBI Taxonomy" id="4236"/>
    <lineage>
        <taxon>Eukaryota</taxon>
        <taxon>Viridiplantae</taxon>
        <taxon>Streptophyta</taxon>
        <taxon>Embryophyta</taxon>
        <taxon>Tracheophyta</taxon>
        <taxon>Spermatophyta</taxon>
        <taxon>Magnoliopsida</taxon>
        <taxon>eudicotyledons</taxon>
        <taxon>Gunneridae</taxon>
        <taxon>Pentapetalae</taxon>
        <taxon>asterids</taxon>
        <taxon>campanulids</taxon>
        <taxon>Asterales</taxon>
        <taxon>Asteraceae</taxon>
        <taxon>Cichorioideae</taxon>
        <taxon>Cichorieae</taxon>
        <taxon>Lactucinae</taxon>
        <taxon>Lactuca</taxon>
    </lineage>
</organism>
<keyword evidence="3" id="KW-1185">Reference proteome</keyword>
<gene>
    <name evidence="2" type="ORF">LSAT_V11C700369030</name>
</gene>
<name>A0A9R1UXJ7_LACSA</name>
<dbReference type="Proteomes" id="UP000235145">
    <property type="component" value="Unassembled WGS sequence"/>
</dbReference>
<protein>
    <submittedName>
        <fullName evidence="2">Uncharacterized protein</fullName>
    </submittedName>
</protein>
<evidence type="ECO:0000313" key="3">
    <source>
        <dbReference type="Proteomes" id="UP000235145"/>
    </source>
</evidence>
<reference evidence="2 3" key="1">
    <citation type="journal article" date="2017" name="Nat. Commun.">
        <title>Genome assembly with in vitro proximity ligation data and whole-genome triplication in lettuce.</title>
        <authorList>
            <person name="Reyes-Chin-Wo S."/>
            <person name="Wang Z."/>
            <person name="Yang X."/>
            <person name="Kozik A."/>
            <person name="Arikit S."/>
            <person name="Song C."/>
            <person name="Xia L."/>
            <person name="Froenicke L."/>
            <person name="Lavelle D.O."/>
            <person name="Truco M.J."/>
            <person name="Xia R."/>
            <person name="Zhu S."/>
            <person name="Xu C."/>
            <person name="Xu H."/>
            <person name="Xu X."/>
            <person name="Cox K."/>
            <person name="Korf I."/>
            <person name="Meyers B.C."/>
            <person name="Michelmore R.W."/>
        </authorList>
    </citation>
    <scope>NUCLEOTIDE SEQUENCE [LARGE SCALE GENOMIC DNA]</scope>
    <source>
        <strain evidence="3">cv. Salinas</strain>
        <tissue evidence="2">Seedlings</tissue>
    </source>
</reference>
<dbReference type="EMBL" id="NBSK02000007">
    <property type="protein sequence ID" value="KAJ0195815.1"/>
    <property type="molecule type" value="Genomic_DNA"/>
</dbReference>
<evidence type="ECO:0000256" key="1">
    <source>
        <dbReference type="SAM" id="MobiDB-lite"/>
    </source>
</evidence>
<proteinExistence type="predicted"/>
<dbReference type="AlphaFoldDB" id="A0A9R1UXJ7"/>